<feature type="transmembrane region" description="Helical" evidence="8">
    <location>
        <begin position="9"/>
        <end position="29"/>
    </location>
</feature>
<accession>A0ABV1RUW9</accession>
<dbReference type="SMART" id="SM00388">
    <property type="entry name" value="HisKA"/>
    <property type="match status" value="1"/>
</dbReference>
<organism evidence="10 11">
    <name type="scientific">Pontibacter populi</name>
    <dbReference type="NCBI Taxonomy" id="890055"/>
    <lineage>
        <taxon>Bacteria</taxon>
        <taxon>Pseudomonadati</taxon>
        <taxon>Bacteroidota</taxon>
        <taxon>Cytophagia</taxon>
        <taxon>Cytophagales</taxon>
        <taxon>Hymenobacteraceae</taxon>
        <taxon>Pontibacter</taxon>
    </lineage>
</organism>
<dbReference type="Proteomes" id="UP001476807">
    <property type="component" value="Unassembled WGS sequence"/>
</dbReference>
<dbReference type="InterPro" id="IPR050428">
    <property type="entry name" value="TCS_sensor_his_kinase"/>
</dbReference>
<dbReference type="InterPro" id="IPR036097">
    <property type="entry name" value="HisK_dim/P_sf"/>
</dbReference>
<keyword evidence="11" id="KW-1185">Reference proteome</keyword>
<evidence type="ECO:0000259" key="9">
    <source>
        <dbReference type="PROSITE" id="PS50109"/>
    </source>
</evidence>
<gene>
    <name evidence="10" type="ORF">ABS362_11620</name>
</gene>
<dbReference type="SUPFAM" id="SSF47384">
    <property type="entry name" value="Homodimeric domain of signal transducing histidine kinase"/>
    <property type="match status" value="1"/>
</dbReference>
<keyword evidence="3" id="KW-0597">Phosphoprotein</keyword>
<evidence type="ECO:0000256" key="6">
    <source>
        <dbReference type="ARBA" id="ARBA00022777"/>
    </source>
</evidence>
<keyword evidence="8" id="KW-0472">Membrane</keyword>
<keyword evidence="5 8" id="KW-0812">Transmembrane</keyword>
<keyword evidence="6 10" id="KW-0418">Kinase</keyword>
<evidence type="ECO:0000256" key="5">
    <source>
        <dbReference type="ARBA" id="ARBA00022692"/>
    </source>
</evidence>
<sequence>MRILTKTSLYYLLVSFVVFLMGGIAYYNIMQGEIYDEVDDQLFTDKENILAFIRRTNELPHVTSGVSETIVVKEITDKNPILESLTDTLIYSSYDEENIPYRRLTFAAYQNGKAYQYSILKSVMDFDDLFESTVFAMGWTFLMLLVGLGAVNYTINKYTWRNFYDTLGKIKRYSLSQYGPLQLKPSETTEFQELNQVLQTMTDKIHNDYLNLKEFTENVSHEIQTPLAIVNSKLELFMQSGNLTPTQAKLLEEMHNSVSRLARLNKSLILLTRIENREFKENEDIPMHEFLAEQTEQLQEIIEMHGLTVEQTIVQPVQVHLNRGLAEILVSNLLINAIQHNQPDGTIKIILDKEKLCIKNSGEELTETGRNLFGRFVSSNKRKDSLGIGLALVSRICTVYNMRPTYRFDNGMHELCINFNHLSR</sequence>
<feature type="transmembrane region" description="Helical" evidence="8">
    <location>
        <begin position="134"/>
        <end position="155"/>
    </location>
</feature>
<evidence type="ECO:0000256" key="4">
    <source>
        <dbReference type="ARBA" id="ARBA00022679"/>
    </source>
</evidence>
<dbReference type="SUPFAM" id="SSF55874">
    <property type="entry name" value="ATPase domain of HSP90 chaperone/DNA topoisomerase II/histidine kinase"/>
    <property type="match status" value="1"/>
</dbReference>
<comment type="catalytic activity">
    <reaction evidence="1">
        <text>ATP + protein L-histidine = ADP + protein N-phospho-L-histidine.</text>
        <dbReference type="EC" id="2.7.13.3"/>
    </reaction>
</comment>
<dbReference type="InterPro" id="IPR003594">
    <property type="entry name" value="HATPase_dom"/>
</dbReference>
<evidence type="ECO:0000256" key="7">
    <source>
        <dbReference type="ARBA" id="ARBA00022989"/>
    </source>
</evidence>
<keyword evidence="4" id="KW-0808">Transferase</keyword>
<dbReference type="GO" id="GO:0016301">
    <property type="term" value="F:kinase activity"/>
    <property type="evidence" value="ECO:0007669"/>
    <property type="project" value="UniProtKB-KW"/>
</dbReference>
<reference evidence="10 11" key="1">
    <citation type="submission" date="2024-06" db="EMBL/GenBank/DDBJ databases">
        <title>Pontibacter populi HYL7-15.</title>
        <authorList>
            <person name="Kim M.K."/>
        </authorList>
    </citation>
    <scope>NUCLEOTIDE SEQUENCE [LARGE SCALE GENOMIC DNA]</scope>
    <source>
        <strain evidence="10 11">HYL7-15</strain>
    </source>
</reference>
<dbReference type="EMBL" id="JBEOKT010000009">
    <property type="protein sequence ID" value="MER2998194.1"/>
    <property type="molecule type" value="Genomic_DNA"/>
</dbReference>
<dbReference type="PANTHER" id="PTHR45436:SF5">
    <property type="entry name" value="SENSOR HISTIDINE KINASE TRCS"/>
    <property type="match status" value="1"/>
</dbReference>
<dbReference type="Gene3D" id="3.30.565.10">
    <property type="entry name" value="Histidine kinase-like ATPase, C-terminal domain"/>
    <property type="match status" value="1"/>
</dbReference>
<evidence type="ECO:0000256" key="8">
    <source>
        <dbReference type="SAM" id="Phobius"/>
    </source>
</evidence>
<dbReference type="InterPro" id="IPR005467">
    <property type="entry name" value="His_kinase_dom"/>
</dbReference>
<dbReference type="SMART" id="SM00387">
    <property type="entry name" value="HATPase_c"/>
    <property type="match status" value="1"/>
</dbReference>
<feature type="domain" description="Histidine kinase" evidence="9">
    <location>
        <begin position="218"/>
        <end position="411"/>
    </location>
</feature>
<dbReference type="PANTHER" id="PTHR45436">
    <property type="entry name" value="SENSOR HISTIDINE KINASE YKOH"/>
    <property type="match status" value="1"/>
</dbReference>
<name>A0ABV1RUW9_9BACT</name>
<protein>
    <recommendedName>
        <fullName evidence="2">histidine kinase</fullName>
        <ecNumber evidence="2">2.7.13.3</ecNumber>
    </recommendedName>
</protein>
<dbReference type="RefSeq" id="WP_350412645.1">
    <property type="nucleotide sequence ID" value="NZ_JBEOKT010000009.1"/>
</dbReference>
<keyword evidence="7 8" id="KW-1133">Transmembrane helix</keyword>
<dbReference type="Pfam" id="PF00512">
    <property type="entry name" value="HisKA"/>
    <property type="match status" value="1"/>
</dbReference>
<evidence type="ECO:0000256" key="2">
    <source>
        <dbReference type="ARBA" id="ARBA00012438"/>
    </source>
</evidence>
<dbReference type="PROSITE" id="PS50109">
    <property type="entry name" value="HIS_KIN"/>
    <property type="match status" value="1"/>
</dbReference>
<dbReference type="Gene3D" id="1.10.287.130">
    <property type="match status" value="1"/>
</dbReference>
<comment type="caution">
    <text evidence="10">The sequence shown here is derived from an EMBL/GenBank/DDBJ whole genome shotgun (WGS) entry which is preliminary data.</text>
</comment>
<evidence type="ECO:0000313" key="10">
    <source>
        <dbReference type="EMBL" id="MER2998194.1"/>
    </source>
</evidence>
<dbReference type="CDD" id="cd00082">
    <property type="entry name" value="HisKA"/>
    <property type="match status" value="1"/>
</dbReference>
<proteinExistence type="predicted"/>
<evidence type="ECO:0000256" key="1">
    <source>
        <dbReference type="ARBA" id="ARBA00000085"/>
    </source>
</evidence>
<evidence type="ECO:0000313" key="11">
    <source>
        <dbReference type="Proteomes" id="UP001476807"/>
    </source>
</evidence>
<dbReference type="InterPro" id="IPR036890">
    <property type="entry name" value="HATPase_C_sf"/>
</dbReference>
<dbReference type="InterPro" id="IPR003661">
    <property type="entry name" value="HisK_dim/P_dom"/>
</dbReference>
<dbReference type="EC" id="2.7.13.3" evidence="2"/>
<dbReference type="Pfam" id="PF02518">
    <property type="entry name" value="HATPase_c"/>
    <property type="match status" value="1"/>
</dbReference>
<evidence type="ECO:0000256" key="3">
    <source>
        <dbReference type="ARBA" id="ARBA00022553"/>
    </source>
</evidence>